<dbReference type="Gene3D" id="1.20.140.10">
    <property type="entry name" value="Butyryl-CoA Dehydrogenase, subunit A, domain 3"/>
    <property type="match status" value="1"/>
</dbReference>
<dbReference type="PANTHER" id="PTHR43831">
    <property type="entry name" value="ISOBUTYRYL-COA DEHYDROGENASE"/>
    <property type="match status" value="1"/>
</dbReference>
<feature type="domain" description="Acyl-CoA dehydrogenase/oxidase N-terminal" evidence="14">
    <location>
        <begin position="2"/>
        <end position="80"/>
    </location>
</feature>
<reference evidence="15 16" key="1">
    <citation type="submission" date="2011-02" db="EMBL/GenBank/DDBJ databases">
        <title>The Genome Sequence of Sphaeroforma arctica JP610.</title>
        <authorList>
            <consortium name="The Broad Institute Genome Sequencing Platform"/>
            <person name="Russ C."/>
            <person name="Cuomo C."/>
            <person name="Young S.K."/>
            <person name="Zeng Q."/>
            <person name="Gargeya S."/>
            <person name="Alvarado L."/>
            <person name="Berlin A."/>
            <person name="Chapman S.B."/>
            <person name="Chen Z."/>
            <person name="Freedman E."/>
            <person name="Gellesch M."/>
            <person name="Goldberg J."/>
            <person name="Griggs A."/>
            <person name="Gujja S."/>
            <person name="Heilman E."/>
            <person name="Heiman D."/>
            <person name="Howarth C."/>
            <person name="Mehta T."/>
            <person name="Neiman D."/>
            <person name="Pearson M."/>
            <person name="Roberts A."/>
            <person name="Saif S."/>
            <person name="Shea T."/>
            <person name="Shenoy N."/>
            <person name="Sisk P."/>
            <person name="Stolte C."/>
            <person name="Sykes S."/>
            <person name="White J."/>
            <person name="Yandava C."/>
            <person name="Burger G."/>
            <person name="Gray M.W."/>
            <person name="Holland P.W.H."/>
            <person name="King N."/>
            <person name="Lang F.B.F."/>
            <person name="Roger A.J."/>
            <person name="Ruiz-Trillo I."/>
            <person name="Haas B."/>
            <person name="Nusbaum C."/>
            <person name="Birren B."/>
        </authorList>
    </citation>
    <scope>NUCLEOTIDE SEQUENCE [LARGE SCALE GENOMIC DNA]</scope>
    <source>
        <strain evidence="15 16">JP610</strain>
    </source>
</reference>
<dbReference type="GeneID" id="25905578"/>
<dbReference type="PIRSF" id="PIRSF016578">
    <property type="entry name" value="HsaA"/>
    <property type="match status" value="1"/>
</dbReference>
<dbReference type="Gene3D" id="2.40.110.10">
    <property type="entry name" value="Butyryl-CoA Dehydrogenase, subunit A, domain 2"/>
    <property type="match status" value="1"/>
</dbReference>
<evidence type="ECO:0000313" key="15">
    <source>
        <dbReference type="EMBL" id="KNC82653.1"/>
    </source>
</evidence>
<comment type="catalytic activity">
    <reaction evidence="8">
        <text>(2S)-2-methylbutanoyl-CoA + oxidized [electron-transfer flavoprotein] + H(+) = (2E)-2-methylbut-2-enoyl-CoA + reduced [electron-transfer flavoprotein]</text>
        <dbReference type="Rhea" id="RHEA:48256"/>
        <dbReference type="Rhea" id="RHEA-COMP:10685"/>
        <dbReference type="Rhea" id="RHEA-COMP:10686"/>
        <dbReference type="ChEBI" id="CHEBI:15378"/>
        <dbReference type="ChEBI" id="CHEBI:57337"/>
        <dbReference type="ChEBI" id="CHEBI:57692"/>
        <dbReference type="ChEBI" id="CHEBI:58307"/>
        <dbReference type="ChEBI" id="CHEBI:88166"/>
    </reaction>
    <physiologicalReaction direction="left-to-right" evidence="8">
        <dbReference type="Rhea" id="RHEA:48257"/>
    </physiologicalReaction>
</comment>
<dbReference type="InterPro" id="IPR006089">
    <property type="entry name" value="Acyl-CoA_DH_CS"/>
</dbReference>
<dbReference type="InterPro" id="IPR009075">
    <property type="entry name" value="AcylCo_DH/oxidase_C"/>
</dbReference>
<accession>A0A0L0G398</accession>
<comment type="similarity">
    <text evidence="3 11">Belongs to the acyl-CoA dehydrogenase family.</text>
</comment>
<dbReference type="InterPro" id="IPR013786">
    <property type="entry name" value="AcylCoA_DH/ox_N"/>
</dbReference>
<keyword evidence="6 11" id="KW-0274">FAD</keyword>
<evidence type="ECO:0000256" key="5">
    <source>
        <dbReference type="ARBA" id="ARBA00022630"/>
    </source>
</evidence>
<evidence type="ECO:0000256" key="10">
    <source>
        <dbReference type="ARBA" id="ARBA00071686"/>
    </source>
</evidence>
<dbReference type="GO" id="GO:0003995">
    <property type="term" value="F:acyl-CoA dehydrogenase activity"/>
    <property type="evidence" value="ECO:0007669"/>
    <property type="project" value="InterPro"/>
</dbReference>
<evidence type="ECO:0000256" key="3">
    <source>
        <dbReference type="ARBA" id="ARBA00009347"/>
    </source>
</evidence>
<dbReference type="SUPFAM" id="SSF56645">
    <property type="entry name" value="Acyl-CoA dehydrogenase NM domain-like"/>
    <property type="match status" value="1"/>
</dbReference>
<dbReference type="InterPro" id="IPR046373">
    <property type="entry name" value="Acyl-CoA_Oxase/DH_mid-dom_sf"/>
</dbReference>
<evidence type="ECO:0000256" key="6">
    <source>
        <dbReference type="ARBA" id="ARBA00022827"/>
    </source>
</evidence>
<dbReference type="FunFam" id="1.20.140.10:FF:000001">
    <property type="entry name" value="Acyl-CoA dehydrogenase"/>
    <property type="match status" value="1"/>
</dbReference>
<dbReference type="GO" id="GO:0009083">
    <property type="term" value="P:branched-chain amino acid catabolic process"/>
    <property type="evidence" value="ECO:0007669"/>
    <property type="project" value="UniProtKB-KW"/>
</dbReference>
<dbReference type="STRING" id="667725.A0A0L0G398"/>
<evidence type="ECO:0000259" key="14">
    <source>
        <dbReference type="Pfam" id="PF02771"/>
    </source>
</evidence>
<proteinExistence type="inferred from homology"/>
<organism evidence="15 16">
    <name type="scientific">Sphaeroforma arctica JP610</name>
    <dbReference type="NCBI Taxonomy" id="667725"/>
    <lineage>
        <taxon>Eukaryota</taxon>
        <taxon>Ichthyosporea</taxon>
        <taxon>Ichthyophonida</taxon>
        <taxon>Sphaeroforma</taxon>
    </lineage>
</organism>
<keyword evidence="16" id="KW-1185">Reference proteome</keyword>
<dbReference type="PANTHER" id="PTHR43831:SF1">
    <property type="entry name" value="ISOBUTYRYL-COA DEHYDROGENASE, MITOCHONDRIAL"/>
    <property type="match status" value="1"/>
</dbReference>
<dbReference type="Pfam" id="PF00441">
    <property type="entry name" value="Acyl-CoA_dh_1"/>
    <property type="match status" value="1"/>
</dbReference>
<dbReference type="GO" id="GO:0050660">
    <property type="term" value="F:flavin adenine dinucleotide binding"/>
    <property type="evidence" value="ECO:0007669"/>
    <property type="project" value="InterPro"/>
</dbReference>
<name>A0A0L0G398_9EUKA</name>
<keyword evidence="4" id="KW-0101">Branched-chain amino acid catabolism</keyword>
<evidence type="ECO:0000313" key="16">
    <source>
        <dbReference type="Proteomes" id="UP000054560"/>
    </source>
</evidence>
<keyword evidence="7 11" id="KW-0560">Oxidoreductase</keyword>
<dbReference type="Pfam" id="PF02770">
    <property type="entry name" value="Acyl-CoA_dh_M"/>
    <property type="match status" value="1"/>
</dbReference>
<dbReference type="InterPro" id="IPR037069">
    <property type="entry name" value="AcylCoA_DH/ox_N_sf"/>
</dbReference>
<dbReference type="Pfam" id="PF02771">
    <property type="entry name" value="Acyl-CoA_dh_N"/>
    <property type="match status" value="1"/>
</dbReference>
<evidence type="ECO:0000256" key="8">
    <source>
        <dbReference type="ARBA" id="ARBA00049552"/>
    </source>
</evidence>
<feature type="domain" description="Acyl-CoA dehydrogenase/oxidase C-terminal" evidence="12">
    <location>
        <begin position="195"/>
        <end position="345"/>
    </location>
</feature>
<comment type="catalytic activity">
    <reaction evidence="9">
        <text>propanoyl-CoA + oxidized [electron-transfer flavoprotein] + H(+) = acryloyl-CoA + reduced [electron-transfer flavoprotein]</text>
        <dbReference type="Rhea" id="RHEA:31287"/>
        <dbReference type="Rhea" id="RHEA-COMP:10685"/>
        <dbReference type="Rhea" id="RHEA-COMP:10686"/>
        <dbReference type="ChEBI" id="CHEBI:15378"/>
        <dbReference type="ChEBI" id="CHEBI:57367"/>
        <dbReference type="ChEBI" id="CHEBI:57392"/>
        <dbReference type="ChEBI" id="CHEBI:57692"/>
        <dbReference type="ChEBI" id="CHEBI:58307"/>
    </reaction>
    <physiologicalReaction direction="left-to-right" evidence="9">
        <dbReference type="Rhea" id="RHEA:31288"/>
    </physiologicalReaction>
</comment>
<dbReference type="PROSITE" id="PS00073">
    <property type="entry name" value="ACYL_COA_DH_2"/>
    <property type="match status" value="1"/>
</dbReference>
<evidence type="ECO:0000256" key="9">
    <source>
        <dbReference type="ARBA" id="ARBA00050268"/>
    </source>
</evidence>
<evidence type="ECO:0000256" key="2">
    <source>
        <dbReference type="ARBA" id="ARBA00005109"/>
    </source>
</evidence>
<dbReference type="FunFam" id="2.40.110.10:FF:000001">
    <property type="entry name" value="Acyl-CoA dehydrogenase, mitochondrial"/>
    <property type="match status" value="1"/>
</dbReference>
<dbReference type="RefSeq" id="XP_014156555.1">
    <property type="nucleotide sequence ID" value="XM_014301080.1"/>
</dbReference>
<gene>
    <name evidence="15" type="ORF">SARC_05074</name>
</gene>
<dbReference type="InterPro" id="IPR009100">
    <property type="entry name" value="AcylCoA_DH/oxidase_NM_dom_sf"/>
</dbReference>
<dbReference type="Proteomes" id="UP000054560">
    <property type="component" value="Unassembled WGS sequence"/>
</dbReference>
<protein>
    <recommendedName>
        <fullName evidence="10">Isobutyryl-CoA dehydrogenase, mitochondrial</fullName>
    </recommendedName>
</protein>
<dbReference type="PROSITE" id="PS00072">
    <property type="entry name" value="ACYL_COA_DH_1"/>
    <property type="match status" value="1"/>
</dbReference>
<evidence type="ECO:0000259" key="12">
    <source>
        <dbReference type="Pfam" id="PF00441"/>
    </source>
</evidence>
<evidence type="ECO:0000256" key="7">
    <source>
        <dbReference type="ARBA" id="ARBA00023002"/>
    </source>
</evidence>
<dbReference type="Gene3D" id="1.10.540.10">
    <property type="entry name" value="Acyl-CoA dehydrogenase/oxidase, N-terminal domain"/>
    <property type="match status" value="1"/>
</dbReference>
<dbReference type="InterPro" id="IPR006091">
    <property type="entry name" value="Acyl-CoA_Oxase/DH_mid-dom"/>
</dbReference>
<feature type="domain" description="Acyl-CoA oxidase/dehydrogenase middle" evidence="13">
    <location>
        <begin position="87"/>
        <end position="183"/>
    </location>
</feature>
<dbReference type="AlphaFoldDB" id="A0A0L0G398"/>
<keyword evidence="5 11" id="KW-0285">Flavoprotein</keyword>
<evidence type="ECO:0000256" key="11">
    <source>
        <dbReference type="RuleBase" id="RU362125"/>
    </source>
</evidence>
<evidence type="ECO:0000256" key="1">
    <source>
        <dbReference type="ARBA" id="ARBA00001974"/>
    </source>
</evidence>
<dbReference type="OrthoDB" id="10254877at2759"/>
<evidence type="ECO:0000259" key="13">
    <source>
        <dbReference type="Pfam" id="PF02770"/>
    </source>
</evidence>
<comment type="pathway">
    <text evidence="2">Amino-acid degradation; L-valine degradation.</text>
</comment>
<dbReference type="eggNOG" id="KOG0140">
    <property type="taxonomic scope" value="Eukaryota"/>
</dbReference>
<comment type="cofactor">
    <cofactor evidence="1 11">
        <name>FAD</name>
        <dbReference type="ChEBI" id="CHEBI:57692"/>
    </cofactor>
</comment>
<dbReference type="InterPro" id="IPR036250">
    <property type="entry name" value="AcylCo_DH-like_C"/>
</dbReference>
<dbReference type="SUPFAM" id="SSF47203">
    <property type="entry name" value="Acyl-CoA dehydrogenase C-terminal domain-like"/>
    <property type="match status" value="1"/>
</dbReference>
<sequence>MPVATFAKAGALGLGGMYVREDVGGTGLSRLDTSVILEALSIGCIPTAAFISIHNMVNWMIDTYGNEEQRNKYCPKLCEMDHYLASYCLTEPNSGSDAAAMRTTYRKDGDEIVLNGTKAFISGAGISDVYVVMCRNSEAAPGGAAGVSAVIVEKGTPGLSFGGKEKKMGWNAQETRNLIMEDVRIPAANILGTEGKGFSIAMSGLDGGRVNIASCSLGGSSAAIQQSLDYTQDRTAFGKSVASFQNAQFKMADMAVQLHASRLAVRHAAQAIDNNDPLKTQFCAMAKVFATEAGTKICNEALQLHGGYGYLNDYPVERFLRDVRVHEILEGTSEVMRMIVSRHLLSAK</sequence>
<dbReference type="InterPro" id="IPR052547">
    <property type="entry name" value="Mito_Isobutyryl-CoADH"/>
</dbReference>
<evidence type="ECO:0000256" key="4">
    <source>
        <dbReference type="ARBA" id="ARBA00022456"/>
    </source>
</evidence>
<dbReference type="EMBL" id="KQ241906">
    <property type="protein sequence ID" value="KNC82653.1"/>
    <property type="molecule type" value="Genomic_DNA"/>
</dbReference>
<dbReference type="GO" id="GO:0005739">
    <property type="term" value="C:mitochondrion"/>
    <property type="evidence" value="ECO:0007669"/>
    <property type="project" value="TreeGrafter"/>
</dbReference>